<dbReference type="Proteomes" id="UP000094569">
    <property type="component" value="Unassembled WGS sequence"/>
</dbReference>
<dbReference type="EMBL" id="JXNT01000005">
    <property type="protein sequence ID" value="ODM18845.1"/>
    <property type="molecule type" value="Genomic_DNA"/>
</dbReference>
<protein>
    <submittedName>
        <fullName evidence="1">Uncharacterized protein</fullName>
    </submittedName>
</protein>
<dbReference type="VEuPathDB" id="FungiDB:SI65_05462"/>
<name>A0A1E3BCZ8_ASPCR</name>
<dbReference type="InterPro" id="IPR036047">
    <property type="entry name" value="F-box-like_dom_sf"/>
</dbReference>
<evidence type="ECO:0000313" key="1">
    <source>
        <dbReference type="EMBL" id="ODM18845.1"/>
    </source>
</evidence>
<comment type="caution">
    <text evidence="1">The sequence shown here is derived from an EMBL/GenBank/DDBJ whole genome shotgun (WGS) entry which is preliminary data.</text>
</comment>
<dbReference type="CDD" id="cd09917">
    <property type="entry name" value="F-box_SF"/>
    <property type="match status" value="1"/>
</dbReference>
<dbReference type="OrthoDB" id="4191831at2759"/>
<organism evidence="1 2">
    <name type="scientific">Aspergillus cristatus</name>
    <name type="common">Chinese Fuzhuan brick tea-fermentation fungus</name>
    <name type="synonym">Eurotium cristatum</name>
    <dbReference type="NCBI Taxonomy" id="573508"/>
    <lineage>
        <taxon>Eukaryota</taxon>
        <taxon>Fungi</taxon>
        <taxon>Dikarya</taxon>
        <taxon>Ascomycota</taxon>
        <taxon>Pezizomycotina</taxon>
        <taxon>Eurotiomycetes</taxon>
        <taxon>Eurotiomycetidae</taxon>
        <taxon>Eurotiales</taxon>
        <taxon>Aspergillaceae</taxon>
        <taxon>Aspergillus</taxon>
        <taxon>Aspergillus subgen. Aspergillus</taxon>
    </lineage>
</organism>
<evidence type="ECO:0000313" key="2">
    <source>
        <dbReference type="Proteomes" id="UP000094569"/>
    </source>
</evidence>
<sequence>MDLKQKEKTFSSLPIDCWLGVLDYLDELSDLASISAVSRDLHALTLPLLYKKISWEWNSVPLSRILRLFRTVIQNPNLASFIQHVTLLSAQKNVEQHNWNNEKVKDNWEWKNKISKFNDVIEVAQGVIKKAEFPEEAVPKWNSAIEDGNAYALVAILLSQLHNLVSVRLDYTFVWQSGFPGLMLRHALFSAPNGTMSKFAHLATVDYGSNVPLSEEEEPLYGHYPEGYPSCDPSQFMAWFHLPSVVSISIWLRNFQDTIISQKQLEQVHTLMLARSTLADQEVYDLLQHTPNLKSLHLGLAYKTSPALDNPYILLDALESVSHTVEALSMGVEYYPFSRGNHALDYNDWGNREAFQGFLKMFPKIRSAEVPITVLLGVFPEEAPDIKTVLPSSLEELCLQWDSQEMMGQTWDWETNLLDRVRELLVDLRSHLPRLKRVVIRQMAWFPEQRGDSEKERREMQADCALAGIDFHVVFDWLSPGLWTERD</sequence>
<proteinExistence type="predicted"/>
<gene>
    <name evidence="1" type="ORF">SI65_05462</name>
</gene>
<keyword evidence="2" id="KW-1185">Reference proteome</keyword>
<accession>A0A1E3BCZ8</accession>
<reference evidence="1 2" key="1">
    <citation type="journal article" date="2016" name="BMC Genomics">
        <title>Comparative genomic and transcriptomic analyses of the Fuzhuan brick tea-fermentation fungus Aspergillus cristatus.</title>
        <authorList>
            <person name="Ge Y."/>
            <person name="Wang Y."/>
            <person name="Liu Y."/>
            <person name="Tan Y."/>
            <person name="Ren X."/>
            <person name="Zhang X."/>
            <person name="Hyde K.D."/>
            <person name="Liu Y."/>
            <person name="Liu Z."/>
        </authorList>
    </citation>
    <scope>NUCLEOTIDE SEQUENCE [LARGE SCALE GENOMIC DNA]</scope>
    <source>
        <strain evidence="1 2">GZAAS20.1005</strain>
    </source>
</reference>
<dbReference type="AlphaFoldDB" id="A0A1E3BCZ8"/>
<dbReference type="SUPFAM" id="SSF81383">
    <property type="entry name" value="F-box domain"/>
    <property type="match status" value="1"/>
</dbReference>